<dbReference type="EMBL" id="JACHMH010000001">
    <property type="protein sequence ID" value="MBB4677292.1"/>
    <property type="molecule type" value="Genomic_DNA"/>
</dbReference>
<sequence length="1295" mass="142863">MPIEPTGPTAAPDHILRIAVVQLDYTPNTETFNRKRWLPDEPLLDPAAPDDTGFSVVEGAVDADPAVRQHTEAILKQASHERAADLDRKIKQILEFCVRHKIDMVVFPEASIPAALVSVFIKGFRNQLAVFAGIGTLRKREADELQRMGVEQAAEAIGCNAAVYVDQDQIELVTKRAATDAEIMRPGSGLVRVVHRKGSVHRQIGLAICRDYVNASRTFDELKPAPSLVLVTALTKPTEDFLRTPRNFAVAFANHAGKGGSCVLATPLGGFFADRARRGSEPLPTTEAIVVVDYEGFAKVPSSTQKMDNCQVLRSGIFYEDPSPGDPAGSVSQLVEQLRDINLQSLSYGGYQEMLTVAEDRLKTMDGAAILLDATRELRRNSTGLTSEQDLALFTTHLVLTDVRSNTELRYAALGRLARGWHQLIDPDRDNVHHGLGSYIDRAQVLRQQLEPKVRPQLRANSTSGEKEKSRRATSPVKKNENGFVPFYSARLGRYDSERAVQSLPRQLGVLRTLSGSPDKTARLIYQVSTARQTSGELSPFFDLIGVTESADPDTVKDLSEGIGQQLSTALRAGWDLSAAQSTDLVTQPNIAELMLTTELPPRVHEDWGTLIDYLRTLTIPVTVQMTCRHSPGQADPDPLSAGAGPQAPGEPSGFFFPHDRDAAAYLERAQREEVDDQPNLRLSVHVASADPLPDSVLRAIGQWLFHTLPFDIVRGESAAQTLEAGTALTSGPALTPAQILRVFHPPYGEMEGRGLDSGRTRSLPLAAVTFPTEGLLLGTARVTGARQDQRADVRLDTASRLRHTYVLGPTGSGKTNLLKNMARQDIREGRGVAVIDPHGDLVDYLACHTEGREDVLLLDFGDPEHIPVLNPLDLDVHSLADRNKAIAEFIELITRQSHHEHYGPRFENMVRLVLESTTNQKYPVRPPSVLDVARTLRDADRRRWLQSTIDVPGLRERWQSFNAQNGSNFAELIDWALSKFSEFEQDGTLRYVMAGGRSTVSINDTVRNGGVLLVKIPEWEMTTSAASLLGGFIQSRIRRATYDRWRGAGGQLDPFYLYVDEFQQFSLTGFEDIVAEARKFGLGLVLAHQNLDQLEAFSRYTGSSSARLRNAILGNVANRIVFGVSSRDSAELAKDFDVDADYLRDPGRHRATAQILLDKRFRRCTLSFAKAESNGGLPDQYQAIRERMIVAGAWQTRDQLRAQDAARERKVRFEIGRWAARKRRPPASRASSEAIADPDAPLRPDSVPPDHADSFRQFLERRATQKSGEPTDVDRRGPGAAAGDDPGGWDEDSA</sequence>
<accession>A0A7W7CA09</accession>
<evidence type="ECO:0000313" key="4">
    <source>
        <dbReference type="Proteomes" id="UP000533598"/>
    </source>
</evidence>
<dbReference type="InterPro" id="IPR027417">
    <property type="entry name" value="P-loop_NTPase"/>
</dbReference>
<dbReference type="CDD" id="cd01127">
    <property type="entry name" value="TrwB_TraG_TraD_VirD4"/>
    <property type="match status" value="2"/>
</dbReference>
<feature type="compositionally biased region" description="Basic and acidic residues" evidence="1">
    <location>
        <begin position="1249"/>
        <end position="1264"/>
    </location>
</feature>
<dbReference type="Gene3D" id="3.40.50.300">
    <property type="entry name" value="P-loop containing nucleotide triphosphate hydrolases"/>
    <property type="match status" value="2"/>
</dbReference>
<organism evidence="3 4">
    <name type="scientific">Crossiella cryophila</name>
    <dbReference type="NCBI Taxonomy" id="43355"/>
    <lineage>
        <taxon>Bacteria</taxon>
        <taxon>Bacillati</taxon>
        <taxon>Actinomycetota</taxon>
        <taxon>Actinomycetes</taxon>
        <taxon>Pseudonocardiales</taxon>
        <taxon>Pseudonocardiaceae</taxon>
        <taxon>Crossiella</taxon>
    </lineage>
</organism>
<reference evidence="3 4" key="1">
    <citation type="submission" date="2020-08" db="EMBL/GenBank/DDBJ databases">
        <title>Sequencing the genomes of 1000 actinobacteria strains.</title>
        <authorList>
            <person name="Klenk H.-P."/>
        </authorList>
    </citation>
    <scope>NUCLEOTIDE SEQUENCE [LARGE SCALE GENOMIC DNA]</scope>
    <source>
        <strain evidence="3 4">DSM 44230</strain>
    </source>
</reference>
<name>A0A7W7CA09_9PSEU</name>
<feature type="region of interest" description="Disordered" evidence="1">
    <location>
        <begin position="451"/>
        <end position="478"/>
    </location>
</feature>
<dbReference type="PANTHER" id="PTHR30121">
    <property type="entry name" value="UNCHARACTERIZED PROTEIN YJGR-RELATED"/>
    <property type="match status" value="1"/>
</dbReference>
<dbReference type="SUPFAM" id="SSF52540">
    <property type="entry name" value="P-loop containing nucleoside triphosphate hydrolases"/>
    <property type="match status" value="1"/>
</dbReference>
<protein>
    <recommendedName>
        <fullName evidence="2">Type IV secretion system coupling protein TraD DNA-binding domain-containing protein</fullName>
    </recommendedName>
</protein>
<evidence type="ECO:0000256" key="1">
    <source>
        <dbReference type="SAM" id="MobiDB-lite"/>
    </source>
</evidence>
<gene>
    <name evidence="3" type="ORF">HNR67_003410</name>
</gene>
<proteinExistence type="predicted"/>
<evidence type="ECO:0000259" key="2">
    <source>
        <dbReference type="Pfam" id="PF10412"/>
    </source>
</evidence>
<evidence type="ECO:0000313" key="3">
    <source>
        <dbReference type="EMBL" id="MBB4677292.1"/>
    </source>
</evidence>
<dbReference type="RefSeq" id="WP_185003263.1">
    <property type="nucleotide sequence ID" value="NZ_BAAAUI010000050.1"/>
</dbReference>
<keyword evidence="4" id="KW-1185">Reference proteome</keyword>
<dbReference type="PANTHER" id="PTHR30121:SF6">
    <property type="entry name" value="SLR6007 PROTEIN"/>
    <property type="match status" value="1"/>
</dbReference>
<dbReference type="InterPro" id="IPR019476">
    <property type="entry name" value="T4SS_TraD_DNA-bd"/>
</dbReference>
<dbReference type="InterPro" id="IPR051162">
    <property type="entry name" value="T4SS_component"/>
</dbReference>
<dbReference type="Pfam" id="PF10412">
    <property type="entry name" value="TrwB_AAD_bind"/>
    <property type="match status" value="1"/>
</dbReference>
<feature type="region of interest" description="Disordered" evidence="1">
    <location>
        <begin position="1222"/>
        <end position="1295"/>
    </location>
</feature>
<comment type="caution">
    <text evidence="3">The sequence shown here is derived from an EMBL/GenBank/DDBJ whole genome shotgun (WGS) entry which is preliminary data.</text>
</comment>
<feature type="region of interest" description="Disordered" evidence="1">
    <location>
        <begin position="629"/>
        <end position="654"/>
    </location>
</feature>
<dbReference type="Proteomes" id="UP000533598">
    <property type="component" value="Unassembled WGS sequence"/>
</dbReference>
<feature type="domain" description="Type IV secretion system coupling protein TraD DNA-binding" evidence="2">
    <location>
        <begin position="794"/>
        <end position="1136"/>
    </location>
</feature>